<evidence type="ECO:0000256" key="6">
    <source>
        <dbReference type="ARBA" id="ARBA00022989"/>
    </source>
</evidence>
<sequence>MRKKLGWRFALIGVVVLLAIWYLYPTIKWATLDNTERKALMEEYRKYDAEHPKPTLSEDVNTYFYRWYKGDKTKAVNLGLDLQGGMHLVLQVDADAAITNEMVRLKNNLRRYFIENRVIVGSLSVENHTIVIPVTASVKEEAKKSINQYSTDLDVEDAGDKLLVSMSSDRFSYLKTISVKQALETMRNRIDEFGVAEPVIQRQGNDRILVQLPGVEDPERVIDLIGRTAQLSFHIVVDGPAPEYVLLGRYNQRLPANTFLAPLQSERIEGQQAYYLLEREASVTGADLVDARIGRDELGSSAVDFQLSRTGSSAFGKLTEANLHKQLAIVLDGVVESAPSIRSKITTYGQITGQFTPQEAEDLAIVLRSGALPAPVRIIEQRTVGPTLGIESIKYGFRAALASLFIVAIFMIVYYRVAGAIANLALILNLVTLVAFLAYFRATLTLPGIGGIILTIGMAVDANVLVFERIREELRKGKTLRSAIDTGYAKAFLPIFDGNLTTLITAAVLFQFGTGPVKGFAVTLTVGLIISLFTALFVTRTIFDLLTQRRWISQITMLQALSKPSINFISVRYVAIAISLAVILIGMGTFVVRGNDNLGVDFAPGTVLHVRFDEPVTTQAVRSALSAGGLTETVVQQYGSPRDILIRTTVEAEADESAEEHDSAVLVGQKIADVLRGAVQTPFEVERTEEVGAAVTADLRNKALLAILYSTIGILIYVALRFEFRFGIGGVVALFHDVLITMGALALTGRQIQLPVVAALLTIFGYSINDTIVIFDRVRENMRLRRGQEFTKLLNESINETLSRTIITSLTVLFVVLVLFFVGSEVTRDFSFTLFIGLISGTYSTVFIAAPVVLVWQQLFSRRRQNVRQAKTQKKKPDKDARDLRKQATDESS</sequence>
<organism evidence="15 16">
    <name type="scientific">Candidatus Abyssobacteria bacterium SURF_17</name>
    <dbReference type="NCBI Taxonomy" id="2093361"/>
    <lineage>
        <taxon>Bacteria</taxon>
        <taxon>Pseudomonadati</taxon>
        <taxon>Candidatus Hydrogenedentota</taxon>
        <taxon>Candidatus Abyssobacteria</taxon>
    </lineage>
</organism>
<evidence type="ECO:0000259" key="13">
    <source>
        <dbReference type="Pfam" id="PF21760"/>
    </source>
</evidence>
<dbReference type="FunFam" id="1.20.1640.10:FF:000004">
    <property type="entry name" value="Protein translocase subunit SecD"/>
    <property type="match status" value="1"/>
</dbReference>
<dbReference type="InterPro" id="IPR022813">
    <property type="entry name" value="SecD/SecF_arch_bac"/>
</dbReference>
<evidence type="ECO:0000256" key="11">
    <source>
        <dbReference type="SAM" id="MobiDB-lite"/>
    </source>
</evidence>
<comment type="subcellular location">
    <subcellularLocation>
        <location evidence="1 9">Cell membrane</location>
        <topology evidence="1 9">Multi-pass membrane protein</topology>
    </subcellularLocation>
</comment>
<comment type="function">
    <text evidence="9">Part of the Sec protein translocase complex. Interacts with the SecYEG preprotein conducting channel. SecDF uses the proton motive force (PMF) to complete protein translocation after the ATP-dependent function of SecA.</text>
</comment>
<feature type="transmembrane region" description="Helical" evidence="9">
    <location>
        <begin position="573"/>
        <end position="592"/>
    </location>
</feature>
<evidence type="ECO:0000256" key="10">
    <source>
        <dbReference type="HAMAP-Rule" id="MF_01464"/>
    </source>
</evidence>
<dbReference type="NCBIfam" id="TIGR00916">
    <property type="entry name" value="2A0604s01"/>
    <property type="match status" value="2"/>
</dbReference>
<dbReference type="HAMAP" id="MF_01463_B">
    <property type="entry name" value="SecD_B"/>
    <property type="match status" value="1"/>
</dbReference>
<dbReference type="AlphaFoldDB" id="A0A419F641"/>
<dbReference type="GO" id="GO:0065002">
    <property type="term" value="P:intracellular protein transmembrane transport"/>
    <property type="evidence" value="ECO:0007669"/>
    <property type="project" value="UniProtKB-UniRule"/>
</dbReference>
<name>A0A419F641_9BACT</name>
<comment type="caution">
    <text evidence="9">Lacks conserved residue(s) required for the propagation of feature annotation.</text>
</comment>
<gene>
    <name evidence="9 15" type="primary">secD</name>
    <name evidence="10" type="synonym">secF</name>
    <name evidence="15" type="ORF">C4532_03650</name>
</gene>
<feature type="transmembrane region" description="Helical" evidence="9">
    <location>
        <begin position="446"/>
        <end position="467"/>
    </location>
</feature>
<feature type="domain" description="SecDF P1 head subdomain" evidence="14">
    <location>
        <begin position="271"/>
        <end position="374"/>
    </location>
</feature>
<dbReference type="PANTHER" id="PTHR30081:SF1">
    <property type="entry name" value="PROTEIN TRANSLOCASE SUBUNIT SECD"/>
    <property type="match status" value="1"/>
</dbReference>
<feature type="transmembrane region" description="Helical" evidence="9">
    <location>
        <begin position="703"/>
        <end position="720"/>
    </location>
</feature>
<evidence type="ECO:0000256" key="4">
    <source>
        <dbReference type="ARBA" id="ARBA00022692"/>
    </source>
</evidence>
<dbReference type="InterPro" id="IPR054384">
    <property type="entry name" value="SecDF_P1_head"/>
</dbReference>
<comment type="similarity">
    <text evidence="10">Belongs to the SecD/SecF family. SecF subfamily.</text>
</comment>
<dbReference type="InterPro" id="IPR022646">
    <property type="entry name" value="SecD/SecF_CS"/>
</dbReference>
<dbReference type="NCBIfam" id="TIGR00966">
    <property type="entry name" value="transloc_SecF"/>
    <property type="match status" value="1"/>
</dbReference>
<feature type="region of interest" description="Disordered" evidence="11">
    <location>
        <begin position="867"/>
        <end position="893"/>
    </location>
</feature>
<keyword evidence="5 9" id="KW-0653">Protein transport</keyword>
<dbReference type="GO" id="GO:0015450">
    <property type="term" value="F:protein-transporting ATPase activity"/>
    <property type="evidence" value="ECO:0007669"/>
    <property type="project" value="InterPro"/>
</dbReference>
<dbReference type="GO" id="GO:0006605">
    <property type="term" value="P:protein targeting"/>
    <property type="evidence" value="ECO:0007669"/>
    <property type="project" value="UniProtKB-UniRule"/>
</dbReference>
<dbReference type="Gene3D" id="3.30.70.3400">
    <property type="match status" value="1"/>
</dbReference>
<dbReference type="Pfam" id="PF22599">
    <property type="entry name" value="SecDF_P1_head"/>
    <property type="match status" value="1"/>
</dbReference>
<evidence type="ECO:0000259" key="12">
    <source>
        <dbReference type="Pfam" id="PF02355"/>
    </source>
</evidence>
<proteinExistence type="inferred from homology"/>
<feature type="transmembrane region" description="Helical" evidence="9">
    <location>
        <begin position="421"/>
        <end position="440"/>
    </location>
</feature>
<dbReference type="GO" id="GO:0043952">
    <property type="term" value="P:protein transport by the Sec complex"/>
    <property type="evidence" value="ECO:0007669"/>
    <property type="project" value="UniProtKB-UniRule"/>
</dbReference>
<dbReference type="InterPro" id="IPR005665">
    <property type="entry name" value="SecF_bac"/>
</dbReference>
<dbReference type="Pfam" id="PF21760">
    <property type="entry name" value="SecD_1st"/>
    <property type="match status" value="1"/>
</dbReference>
<feature type="transmembrane region" description="Helical" evidence="9">
    <location>
        <begin position="727"/>
        <end position="746"/>
    </location>
</feature>
<dbReference type="Pfam" id="PF07549">
    <property type="entry name" value="Sec_GG"/>
    <property type="match status" value="2"/>
</dbReference>
<dbReference type="NCBIfam" id="TIGR01129">
    <property type="entry name" value="secD"/>
    <property type="match status" value="1"/>
</dbReference>
<evidence type="ECO:0000256" key="8">
    <source>
        <dbReference type="ARBA" id="ARBA00023136"/>
    </source>
</evidence>
<dbReference type="InterPro" id="IPR048631">
    <property type="entry name" value="SecD_1st"/>
</dbReference>
<feature type="transmembrane region" description="Helical" evidence="9">
    <location>
        <begin position="752"/>
        <end position="775"/>
    </location>
</feature>
<dbReference type="EMBL" id="QZKI01000022">
    <property type="protein sequence ID" value="RJP73929.1"/>
    <property type="molecule type" value="Genomic_DNA"/>
</dbReference>
<evidence type="ECO:0000259" key="14">
    <source>
        <dbReference type="Pfam" id="PF22599"/>
    </source>
</evidence>
<evidence type="ECO:0000313" key="15">
    <source>
        <dbReference type="EMBL" id="RJP73929.1"/>
    </source>
</evidence>
<comment type="subunit">
    <text evidence="10">Forms a complex with SecD. Part of the essential Sec protein translocation apparatus which comprises SecA, SecYEG and auxiliary proteins SecDF. Other proteins may also be involved.</text>
</comment>
<feature type="domain" description="Protein translocase subunit SecDF P1" evidence="13">
    <location>
        <begin position="179"/>
        <end position="236"/>
    </location>
</feature>
<feature type="domain" description="Protein export membrane protein SecD/SecF C-terminal" evidence="12">
    <location>
        <begin position="678"/>
        <end position="857"/>
    </location>
</feature>
<dbReference type="InterPro" id="IPR022645">
    <property type="entry name" value="SecD/SecF_bac"/>
</dbReference>
<feature type="transmembrane region" description="Helical" evidence="9">
    <location>
        <begin position="519"/>
        <end position="543"/>
    </location>
</feature>
<feature type="compositionally biased region" description="Basic and acidic residues" evidence="11">
    <location>
        <begin position="875"/>
        <end position="893"/>
    </location>
</feature>
<dbReference type="GO" id="GO:0005886">
    <property type="term" value="C:plasma membrane"/>
    <property type="evidence" value="ECO:0007669"/>
    <property type="project" value="UniProtKB-SubCell"/>
</dbReference>
<keyword evidence="3 9" id="KW-1003">Cell membrane</keyword>
<evidence type="ECO:0000256" key="7">
    <source>
        <dbReference type="ARBA" id="ARBA00023010"/>
    </source>
</evidence>
<feature type="transmembrane region" description="Helical" evidence="9">
    <location>
        <begin position="395"/>
        <end position="414"/>
    </location>
</feature>
<dbReference type="PANTHER" id="PTHR30081">
    <property type="entry name" value="PROTEIN-EXPORT MEMBRANE PROTEIN SEC"/>
    <property type="match status" value="1"/>
</dbReference>
<dbReference type="Proteomes" id="UP000285961">
    <property type="component" value="Unassembled WGS sequence"/>
</dbReference>
<feature type="transmembrane region" description="Helical" evidence="9">
    <location>
        <begin position="7"/>
        <end position="24"/>
    </location>
</feature>
<comment type="subunit">
    <text evidence="9">Forms a complex with SecF. Part of the essential Sec protein translocation apparatus which comprises SecA, SecYEG and auxiliary proteins SecDF. Other proteins may also be involved.</text>
</comment>
<feature type="transmembrane region" description="Helical" evidence="9">
    <location>
        <begin position="488"/>
        <end position="513"/>
    </location>
</feature>
<protein>
    <recommendedName>
        <fullName evidence="9 10">Multifunctional fusion protein</fullName>
    </recommendedName>
    <domain>
        <recommendedName>
            <fullName evidence="9">Protein translocase subunit SecD</fullName>
        </recommendedName>
    </domain>
    <domain>
        <recommendedName>
            <fullName evidence="10">Protein-export membrane protein SecF</fullName>
        </recommendedName>
    </domain>
</protein>
<dbReference type="PRINTS" id="PR01755">
    <property type="entry name" value="SECFTRNLCASE"/>
</dbReference>
<keyword evidence="8 9" id="KW-0472">Membrane</keyword>
<feature type="transmembrane region" description="Helical" evidence="9">
    <location>
        <begin position="834"/>
        <end position="856"/>
    </location>
</feature>
<dbReference type="SUPFAM" id="SSF82866">
    <property type="entry name" value="Multidrug efflux transporter AcrB transmembrane domain"/>
    <property type="match status" value="2"/>
</dbReference>
<keyword evidence="7 9" id="KW-0811">Translocation</keyword>
<keyword evidence="6 9" id="KW-1133">Transmembrane helix</keyword>
<comment type="caution">
    <text evidence="15">The sequence shown here is derived from an EMBL/GenBank/DDBJ whole genome shotgun (WGS) entry which is preliminary data.</text>
</comment>
<dbReference type="Gene3D" id="1.20.1640.10">
    <property type="entry name" value="Multidrug efflux transporter AcrB transmembrane domain"/>
    <property type="match status" value="2"/>
</dbReference>
<evidence type="ECO:0000256" key="1">
    <source>
        <dbReference type="ARBA" id="ARBA00004651"/>
    </source>
</evidence>
<reference evidence="15 16" key="1">
    <citation type="journal article" date="2017" name="ISME J.">
        <title>Energy and carbon metabolisms in a deep terrestrial subsurface fluid microbial community.</title>
        <authorList>
            <person name="Momper L."/>
            <person name="Jungbluth S.P."/>
            <person name="Lee M.D."/>
            <person name="Amend J.P."/>
        </authorList>
    </citation>
    <scope>NUCLEOTIDE SEQUENCE [LARGE SCALE GENOMIC DNA]</scope>
    <source>
        <strain evidence="15">SURF_17</strain>
    </source>
</reference>
<evidence type="ECO:0000313" key="16">
    <source>
        <dbReference type="Proteomes" id="UP000285961"/>
    </source>
</evidence>
<dbReference type="NCBIfam" id="NF009583">
    <property type="entry name" value="PRK13024.1-3"/>
    <property type="match status" value="1"/>
</dbReference>
<feature type="domain" description="Protein export membrane protein SecD/SecF C-terminal" evidence="12">
    <location>
        <begin position="377"/>
        <end position="546"/>
    </location>
</feature>
<accession>A0A419F641</accession>
<dbReference type="InterPro" id="IPR048634">
    <property type="entry name" value="SecD_SecF_C"/>
</dbReference>
<evidence type="ECO:0000256" key="9">
    <source>
        <dbReference type="HAMAP-Rule" id="MF_01463"/>
    </source>
</evidence>
<dbReference type="InterPro" id="IPR005791">
    <property type="entry name" value="SecD"/>
</dbReference>
<dbReference type="HAMAP" id="MF_01464_B">
    <property type="entry name" value="SecF_B"/>
    <property type="match status" value="1"/>
</dbReference>
<dbReference type="Pfam" id="PF02355">
    <property type="entry name" value="SecD_SecF_C"/>
    <property type="match status" value="2"/>
</dbReference>
<keyword evidence="2 9" id="KW-0813">Transport</keyword>
<evidence type="ECO:0000256" key="5">
    <source>
        <dbReference type="ARBA" id="ARBA00022927"/>
    </source>
</evidence>
<evidence type="ECO:0000256" key="3">
    <source>
        <dbReference type="ARBA" id="ARBA00022475"/>
    </source>
</evidence>
<evidence type="ECO:0000256" key="2">
    <source>
        <dbReference type="ARBA" id="ARBA00022448"/>
    </source>
</evidence>
<comment type="similarity">
    <text evidence="9">Belongs to the SecD/SecF family. SecD subfamily.</text>
</comment>
<dbReference type="Gene3D" id="3.30.1360.200">
    <property type="match status" value="1"/>
</dbReference>
<dbReference type="InterPro" id="IPR055344">
    <property type="entry name" value="SecD_SecF_C_bact"/>
</dbReference>
<keyword evidence="4 9" id="KW-0812">Transmembrane</keyword>
<feature type="transmembrane region" description="Helical" evidence="9">
    <location>
        <begin position="802"/>
        <end position="822"/>
    </location>
</feature>